<dbReference type="Proteomes" id="UP000480178">
    <property type="component" value="Chromosome"/>
</dbReference>
<proteinExistence type="predicted"/>
<organism evidence="2 3">
    <name type="scientific">Rhodocytophaga rosea</name>
    <dbReference type="NCBI Taxonomy" id="2704465"/>
    <lineage>
        <taxon>Bacteria</taxon>
        <taxon>Pseudomonadati</taxon>
        <taxon>Bacteroidota</taxon>
        <taxon>Cytophagia</taxon>
        <taxon>Cytophagales</taxon>
        <taxon>Rhodocytophagaceae</taxon>
        <taxon>Rhodocytophaga</taxon>
    </lineage>
</organism>
<keyword evidence="1" id="KW-0812">Transmembrane</keyword>
<dbReference type="AlphaFoldDB" id="A0A6C0GBD0"/>
<reference evidence="2 3" key="1">
    <citation type="submission" date="2020-01" db="EMBL/GenBank/DDBJ databases">
        <authorList>
            <person name="Kim M.K."/>
        </authorList>
    </citation>
    <scope>NUCLEOTIDE SEQUENCE [LARGE SCALE GENOMIC DNA]</scope>
    <source>
        <strain evidence="2 3">172606-1</strain>
    </source>
</reference>
<dbReference type="RefSeq" id="WP_162441329.1">
    <property type="nucleotide sequence ID" value="NZ_CP048222.1"/>
</dbReference>
<evidence type="ECO:0000313" key="2">
    <source>
        <dbReference type="EMBL" id="QHT65241.1"/>
    </source>
</evidence>
<keyword evidence="1" id="KW-1133">Transmembrane helix</keyword>
<evidence type="ECO:0000256" key="1">
    <source>
        <dbReference type="SAM" id="Phobius"/>
    </source>
</evidence>
<name>A0A6C0GBD0_9BACT</name>
<dbReference type="KEGG" id="rhoz:GXP67_00405"/>
<protein>
    <submittedName>
        <fullName evidence="2">Uncharacterized protein</fullName>
    </submittedName>
</protein>
<dbReference type="EMBL" id="CP048222">
    <property type="protein sequence ID" value="QHT65241.1"/>
    <property type="molecule type" value="Genomic_DNA"/>
</dbReference>
<evidence type="ECO:0000313" key="3">
    <source>
        <dbReference type="Proteomes" id="UP000480178"/>
    </source>
</evidence>
<sequence length="197" mass="22529">MKKLSSYHEIFPKKTPIHLLFNSKSIHMNVNRILTRGFTFTLLIILVSTLIIACKKELHEEKKSVQEQELKQLREAVSSFGDIRKAQAAGYDTEVTGYRSQMGFHYINASLVDDKFEITKPELLLYAPYGKDSLKFVAVEYATPINDINNPPPVPEGFSGSNDVWEINTEFNLWTLHVWVKLENPHGIFAPHNTKLP</sequence>
<keyword evidence="1" id="KW-0472">Membrane</keyword>
<gene>
    <name evidence="2" type="ORF">GXP67_00405</name>
</gene>
<keyword evidence="3" id="KW-1185">Reference proteome</keyword>
<accession>A0A6C0GBD0</accession>
<feature type="transmembrane region" description="Helical" evidence="1">
    <location>
        <begin position="33"/>
        <end position="54"/>
    </location>
</feature>